<dbReference type="Proteomes" id="UP000283482">
    <property type="component" value="Unassembled WGS sequence"/>
</dbReference>
<evidence type="ECO:0000313" key="1">
    <source>
        <dbReference type="EMBL" id="RHB22010.1"/>
    </source>
</evidence>
<comment type="caution">
    <text evidence="1">The sequence shown here is derived from an EMBL/GenBank/DDBJ whole genome shotgun (WGS) entry which is preliminary data.</text>
</comment>
<evidence type="ECO:0000313" key="2">
    <source>
        <dbReference type="Proteomes" id="UP000283482"/>
    </source>
</evidence>
<reference evidence="1 2" key="1">
    <citation type="submission" date="2018-08" db="EMBL/GenBank/DDBJ databases">
        <title>A genome reference for cultivated species of the human gut microbiota.</title>
        <authorList>
            <person name="Zou Y."/>
            <person name="Xue W."/>
            <person name="Luo G."/>
        </authorList>
    </citation>
    <scope>NUCLEOTIDE SEQUENCE [LARGE SCALE GENOMIC DNA]</scope>
    <source>
        <strain evidence="1 2">AM40-34</strain>
    </source>
</reference>
<organism evidence="1 2">
    <name type="scientific">Bacteroides stercoris</name>
    <dbReference type="NCBI Taxonomy" id="46506"/>
    <lineage>
        <taxon>Bacteria</taxon>
        <taxon>Pseudomonadati</taxon>
        <taxon>Bacteroidota</taxon>
        <taxon>Bacteroidia</taxon>
        <taxon>Bacteroidales</taxon>
        <taxon>Bacteroidaceae</taxon>
        <taxon>Bacteroides</taxon>
    </lineage>
</organism>
<protein>
    <submittedName>
        <fullName evidence="1">Uncharacterized protein</fullName>
    </submittedName>
</protein>
<dbReference type="EMBL" id="QSGN01000089">
    <property type="protein sequence ID" value="RHB22010.1"/>
    <property type="molecule type" value="Genomic_DNA"/>
</dbReference>
<dbReference type="NCBIfam" id="NF047539">
    <property type="entry name" value="XAC2610_fam"/>
    <property type="match status" value="1"/>
</dbReference>
<name>A0A413UTB7_BACSE</name>
<accession>A0A413UTB7</accession>
<dbReference type="InterPro" id="IPR058087">
    <property type="entry name" value="XAC2610_dom"/>
</dbReference>
<dbReference type="AlphaFoldDB" id="A0A413UTB7"/>
<proteinExistence type="predicted"/>
<sequence>MLFCFAACNQRKNNTNTIKSIPDINSYKNDSIVYSNQLLYQDSLKLQEPIGNKITVYRSNQELQSIICNYDWSEYGKPMDVKSIGKTTYEDVNFDNKKDLVVYLGAFGNQGVQYYQCYLWNDKKQKFLISPSFQQIANPTINNDTRCIYSFSRTSANEYEHIKYEFRNGIFVQTASLVERKEKNGFSYIEKRENDKTVVKTSSLKDIDKEWKQYIIILNSATLL</sequence>
<gene>
    <name evidence="1" type="ORF">DW889_17270</name>
</gene>